<organism evidence="1 2">
    <name type="scientific">Echinicola pacifica</name>
    <dbReference type="NCBI Taxonomy" id="346377"/>
    <lineage>
        <taxon>Bacteria</taxon>
        <taxon>Pseudomonadati</taxon>
        <taxon>Bacteroidota</taxon>
        <taxon>Cytophagia</taxon>
        <taxon>Cytophagales</taxon>
        <taxon>Cyclobacteriaceae</taxon>
        <taxon>Echinicola</taxon>
    </lineage>
</organism>
<gene>
    <name evidence="1" type="ORF">GCM10007049_34770</name>
</gene>
<dbReference type="EMBL" id="BMWX01000008">
    <property type="protein sequence ID" value="GGZ38654.1"/>
    <property type="molecule type" value="Genomic_DNA"/>
</dbReference>
<dbReference type="Proteomes" id="UP000619457">
    <property type="component" value="Unassembled WGS sequence"/>
</dbReference>
<sequence>MIIVLNSMVFSVIKMDYAMNKQYIIDNFCVNQDKPEMHCDGKCFLMEKLNEAKQQQEDQPGSIDFSRDFGLFILQENTIGFISNHLITYIHQSPYAPSILNKASMDIFHPPRFYS</sequence>
<name>A0A918Q9X5_9BACT</name>
<reference evidence="1" key="2">
    <citation type="submission" date="2020-09" db="EMBL/GenBank/DDBJ databases">
        <authorList>
            <person name="Sun Q."/>
            <person name="Kim S."/>
        </authorList>
    </citation>
    <scope>NUCLEOTIDE SEQUENCE</scope>
    <source>
        <strain evidence="1">KCTC 12368</strain>
    </source>
</reference>
<protein>
    <submittedName>
        <fullName evidence="1">Uncharacterized protein</fullName>
    </submittedName>
</protein>
<proteinExistence type="predicted"/>
<reference evidence="1" key="1">
    <citation type="journal article" date="2014" name="Int. J. Syst. Evol. Microbiol.">
        <title>Complete genome sequence of Corynebacterium casei LMG S-19264T (=DSM 44701T), isolated from a smear-ripened cheese.</title>
        <authorList>
            <consortium name="US DOE Joint Genome Institute (JGI-PGF)"/>
            <person name="Walter F."/>
            <person name="Albersmeier A."/>
            <person name="Kalinowski J."/>
            <person name="Ruckert C."/>
        </authorList>
    </citation>
    <scope>NUCLEOTIDE SEQUENCE</scope>
    <source>
        <strain evidence="1">KCTC 12368</strain>
    </source>
</reference>
<keyword evidence="2" id="KW-1185">Reference proteome</keyword>
<evidence type="ECO:0000313" key="2">
    <source>
        <dbReference type="Proteomes" id="UP000619457"/>
    </source>
</evidence>
<comment type="caution">
    <text evidence="1">The sequence shown here is derived from an EMBL/GenBank/DDBJ whole genome shotgun (WGS) entry which is preliminary data.</text>
</comment>
<dbReference type="AlphaFoldDB" id="A0A918Q9X5"/>
<accession>A0A918Q9X5</accession>
<evidence type="ECO:0000313" key="1">
    <source>
        <dbReference type="EMBL" id="GGZ38654.1"/>
    </source>
</evidence>